<sequence>MDLHSERDAERSDAETIRGGDTVRYAQWMGPAMDSNDMQIDRSAADATAADSGRLAAPRRGRGRPRVTKPRDNSAIEKRRAQVREAQRSYQKRKDNFVASEKHRCDDLLQIVSDLSTEVEDLLRAASKAGIIGQPGDVATQMRRLWSVYDGVINNPSVQPELRLLQIKNDRRRADHQSSENFRVVAVRQPETLDQLPCSSSMPIPQEIDLELVRHDGTTLVQSFNPAASSSNIMAGRSIFDVVSERQAAFNNSANRPL</sequence>
<name>A0A7C8I0M3_9PLEO</name>
<evidence type="ECO:0000313" key="2">
    <source>
        <dbReference type="EMBL" id="KAF2867508.1"/>
    </source>
</evidence>
<proteinExistence type="predicted"/>
<evidence type="ECO:0008006" key="4">
    <source>
        <dbReference type="Google" id="ProtNLM"/>
    </source>
</evidence>
<reference evidence="2 3" key="1">
    <citation type="submission" date="2020-01" db="EMBL/GenBank/DDBJ databases">
        <authorList>
            <consortium name="DOE Joint Genome Institute"/>
            <person name="Haridas S."/>
            <person name="Albert R."/>
            <person name="Binder M."/>
            <person name="Bloem J."/>
            <person name="Labutti K."/>
            <person name="Salamov A."/>
            <person name="Andreopoulos B."/>
            <person name="Baker S.E."/>
            <person name="Barry K."/>
            <person name="Bills G."/>
            <person name="Bluhm B.H."/>
            <person name="Cannon C."/>
            <person name="Castanera R."/>
            <person name="Culley D.E."/>
            <person name="Daum C."/>
            <person name="Ezra D."/>
            <person name="Gonzalez J.B."/>
            <person name="Henrissat B."/>
            <person name="Kuo A."/>
            <person name="Liang C."/>
            <person name="Lipzen A."/>
            <person name="Lutzoni F."/>
            <person name="Magnuson J."/>
            <person name="Mondo S."/>
            <person name="Nolan M."/>
            <person name="Ohm R."/>
            <person name="Pangilinan J."/>
            <person name="Park H.-J.H."/>
            <person name="Ramirez L."/>
            <person name="Alfaro M."/>
            <person name="Sun H."/>
            <person name="Tritt A."/>
            <person name="Yoshinaga Y."/>
            <person name="Zwiers L.-H.L."/>
            <person name="Turgeon B.G."/>
            <person name="Goodwin S.B."/>
            <person name="Spatafora J.W."/>
            <person name="Crous P.W."/>
            <person name="Grigoriev I.V."/>
        </authorList>
    </citation>
    <scope>NUCLEOTIDE SEQUENCE [LARGE SCALE GENOMIC DNA]</scope>
    <source>
        <strain evidence="2 3">CBS 611.86</strain>
    </source>
</reference>
<dbReference type="EMBL" id="JAADJZ010000023">
    <property type="protein sequence ID" value="KAF2867508.1"/>
    <property type="molecule type" value="Genomic_DNA"/>
</dbReference>
<feature type="compositionally biased region" description="Basic and acidic residues" evidence="1">
    <location>
        <begin position="69"/>
        <end position="94"/>
    </location>
</feature>
<feature type="compositionally biased region" description="Low complexity" evidence="1">
    <location>
        <begin position="45"/>
        <end position="56"/>
    </location>
</feature>
<feature type="compositionally biased region" description="Basic residues" evidence="1">
    <location>
        <begin position="57"/>
        <end position="68"/>
    </location>
</feature>
<feature type="region of interest" description="Disordered" evidence="1">
    <location>
        <begin position="34"/>
        <end position="94"/>
    </location>
</feature>
<dbReference type="OrthoDB" id="3555317at2759"/>
<keyword evidence="3" id="KW-1185">Reference proteome</keyword>
<organism evidence="2 3">
    <name type="scientific">Massariosphaeria phaeospora</name>
    <dbReference type="NCBI Taxonomy" id="100035"/>
    <lineage>
        <taxon>Eukaryota</taxon>
        <taxon>Fungi</taxon>
        <taxon>Dikarya</taxon>
        <taxon>Ascomycota</taxon>
        <taxon>Pezizomycotina</taxon>
        <taxon>Dothideomycetes</taxon>
        <taxon>Pleosporomycetidae</taxon>
        <taxon>Pleosporales</taxon>
        <taxon>Pleosporales incertae sedis</taxon>
        <taxon>Massariosphaeria</taxon>
    </lineage>
</organism>
<dbReference type="AlphaFoldDB" id="A0A7C8I0M3"/>
<evidence type="ECO:0000256" key="1">
    <source>
        <dbReference type="SAM" id="MobiDB-lite"/>
    </source>
</evidence>
<evidence type="ECO:0000313" key="3">
    <source>
        <dbReference type="Proteomes" id="UP000481861"/>
    </source>
</evidence>
<protein>
    <recommendedName>
        <fullName evidence="4">BZIP domain-containing protein</fullName>
    </recommendedName>
</protein>
<comment type="caution">
    <text evidence="2">The sequence shown here is derived from an EMBL/GenBank/DDBJ whole genome shotgun (WGS) entry which is preliminary data.</text>
</comment>
<dbReference type="Proteomes" id="UP000481861">
    <property type="component" value="Unassembled WGS sequence"/>
</dbReference>
<dbReference type="Gene3D" id="1.20.5.170">
    <property type="match status" value="1"/>
</dbReference>
<gene>
    <name evidence="2" type="ORF">BDV95DRAFT_610896</name>
</gene>
<accession>A0A7C8I0M3</accession>